<keyword evidence="3" id="KW-0963">Cytoplasm</keyword>
<name>A0A4W6EX91_LATCA</name>
<dbReference type="GO" id="GO:0005737">
    <property type="term" value="C:cytoplasm"/>
    <property type="evidence" value="ECO:0007669"/>
    <property type="project" value="TreeGrafter"/>
</dbReference>
<dbReference type="FunFam" id="1.10.418.10:FF:000024">
    <property type="entry name" value="Hook homolog 3 (Drosophila)"/>
    <property type="match status" value="1"/>
</dbReference>
<keyword evidence="12" id="KW-1185">Reference proteome</keyword>
<dbReference type="GeneTree" id="ENSGT00940000160152"/>
<evidence type="ECO:0000256" key="8">
    <source>
        <dbReference type="SAM" id="MobiDB-lite"/>
    </source>
</evidence>
<dbReference type="GO" id="GO:0051959">
    <property type="term" value="F:dynein light intermediate chain binding"/>
    <property type="evidence" value="ECO:0007669"/>
    <property type="project" value="TreeGrafter"/>
</dbReference>
<feature type="region of interest" description="Disordered" evidence="8">
    <location>
        <begin position="622"/>
        <end position="642"/>
    </location>
</feature>
<sequence>MNRSQICDVSFLLAQVSLPCGLLDPSWFNETWLGRIKEESGANWRLKVSNLKKILKSMLEYYHDVLGHQVSDEHLPDVNLIGEMGDITELGKLVQLVLGCAVSCEKKQEQIQQIMTLEESVQHVVMTAIQEVSEPLLSVALEEKSSLQAETRALKEKLSRCDSLDASTTAITGKKLLLLQSQMEQLQEENYRLENSRDDMRVRGEILEREVADLQQRNEELTSLAQEAQALKDEMDILRHSSDRVNQLEAMVETYKRKLEDLGDLRRQVRLLEERNTVYMQRTCELEEELRRANAVRNQLDTYKRQAHELHTKHSAEAMKAEKWQFEYKNLHDKYDALLKEKERLISERDTLRETNDELRCAQVQQRCLSGAGDGVAVGNLAAEIMPTELKETVVRLQSENKMLCVQEETYRQKLVEVQTELEEAQRSKNTLETQNRLNQQQISDLRSQIEELQKALQEQDSKTEDSSLLKKKLEEHLEKLHEAHSDLQKKREVIDDLEPKVDSNMAKKIDELQEILRKKDEDMKQMEERYKRYVEKARTVIKTLDPKQQPLTVTPDIQALKNQLTEKERKIHHLEHDYEKSKARHEQEEKLIISAWYNMGMALHQKVSGERLGPSNQAMSFLAQQRQSTNARRGLTRHHPR</sequence>
<proteinExistence type="inferred from homology"/>
<evidence type="ECO:0000256" key="2">
    <source>
        <dbReference type="ARBA" id="ARBA00006946"/>
    </source>
</evidence>
<dbReference type="GO" id="GO:0005813">
    <property type="term" value="C:centrosome"/>
    <property type="evidence" value="ECO:0007669"/>
    <property type="project" value="TreeGrafter"/>
</dbReference>
<organism evidence="11 12">
    <name type="scientific">Lates calcarifer</name>
    <name type="common">Barramundi</name>
    <name type="synonym">Holocentrus calcarifer</name>
    <dbReference type="NCBI Taxonomy" id="8187"/>
    <lineage>
        <taxon>Eukaryota</taxon>
        <taxon>Metazoa</taxon>
        <taxon>Chordata</taxon>
        <taxon>Craniata</taxon>
        <taxon>Vertebrata</taxon>
        <taxon>Euteleostomi</taxon>
        <taxon>Actinopterygii</taxon>
        <taxon>Neopterygii</taxon>
        <taxon>Teleostei</taxon>
        <taxon>Neoteleostei</taxon>
        <taxon>Acanthomorphata</taxon>
        <taxon>Carangaria</taxon>
        <taxon>Carangaria incertae sedis</taxon>
        <taxon>Centropomidae</taxon>
        <taxon>Lates</taxon>
    </lineage>
</organism>
<gene>
    <name evidence="11" type="primary">HOOK2</name>
</gene>
<dbReference type="GO" id="GO:0031122">
    <property type="term" value="P:cytoplasmic microtubule organization"/>
    <property type="evidence" value="ECO:0007669"/>
    <property type="project" value="InterPro"/>
</dbReference>
<dbReference type="PANTHER" id="PTHR18947:SF37">
    <property type="entry name" value="PROTEIN HOOK HOMOLOG 2"/>
    <property type="match status" value="1"/>
</dbReference>
<keyword evidence="6" id="KW-0206">Cytoskeleton</keyword>
<dbReference type="AlphaFoldDB" id="A0A4W6EX91"/>
<dbReference type="Pfam" id="PF05622">
    <property type="entry name" value="HOOK"/>
    <property type="match status" value="1"/>
</dbReference>
<dbReference type="PANTHER" id="PTHR18947">
    <property type="entry name" value="HOOK PROTEINS"/>
    <property type="match status" value="1"/>
</dbReference>
<feature type="compositionally biased region" description="Polar residues" evidence="8">
    <location>
        <begin position="622"/>
        <end position="632"/>
    </location>
</feature>
<dbReference type="GO" id="GO:0005874">
    <property type="term" value="C:microtubule"/>
    <property type="evidence" value="ECO:0007669"/>
    <property type="project" value="UniProtKB-KW"/>
</dbReference>
<feature type="domain" description="HOOK N-terminal" evidence="10">
    <location>
        <begin position="23"/>
        <end position="131"/>
    </location>
</feature>
<dbReference type="InterPro" id="IPR008636">
    <property type="entry name" value="Hook_C"/>
</dbReference>
<evidence type="ECO:0000256" key="1">
    <source>
        <dbReference type="ARBA" id="ARBA00004245"/>
    </source>
</evidence>
<dbReference type="Gene3D" id="1.10.418.10">
    <property type="entry name" value="Calponin-like domain"/>
    <property type="match status" value="1"/>
</dbReference>
<dbReference type="SUPFAM" id="SSF116907">
    <property type="entry name" value="Hook domain"/>
    <property type="match status" value="1"/>
</dbReference>
<reference evidence="11" key="2">
    <citation type="submission" date="2025-08" db="UniProtKB">
        <authorList>
            <consortium name="Ensembl"/>
        </authorList>
    </citation>
    <scope>IDENTIFICATION</scope>
</reference>
<dbReference type="Ensembl" id="ENSLCAT00010044853.1">
    <property type="protein sequence ID" value="ENSLCAP00010043776.1"/>
    <property type="gene ID" value="ENSLCAG00010020100.1"/>
</dbReference>
<feature type="coiled-coil region" evidence="7">
    <location>
        <begin position="137"/>
        <end position="362"/>
    </location>
</feature>
<evidence type="ECO:0000256" key="5">
    <source>
        <dbReference type="ARBA" id="ARBA00023054"/>
    </source>
</evidence>
<keyword evidence="4" id="KW-0493">Microtubule</keyword>
<dbReference type="InterPro" id="IPR036872">
    <property type="entry name" value="CH_dom_sf"/>
</dbReference>
<evidence type="ECO:0000256" key="3">
    <source>
        <dbReference type="ARBA" id="ARBA00022490"/>
    </source>
</evidence>
<evidence type="ECO:0000256" key="6">
    <source>
        <dbReference type="ARBA" id="ARBA00023212"/>
    </source>
</evidence>
<comment type="subcellular location">
    <subcellularLocation>
        <location evidence="1">Cytoplasm</location>
        <location evidence="1">Cytoskeleton</location>
    </subcellularLocation>
</comment>
<reference evidence="11" key="3">
    <citation type="submission" date="2025-09" db="UniProtKB">
        <authorList>
            <consortium name="Ensembl"/>
        </authorList>
    </citation>
    <scope>IDENTIFICATION</scope>
</reference>
<dbReference type="InterPro" id="IPR043936">
    <property type="entry name" value="HOOK_N"/>
</dbReference>
<dbReference type="Proteomes" id="UP000314980">
    <property type="component" value="Unassembled WGS sequence"/>
</dbReference>
<evidence type="ECO:0000256" key="4">
    <source>
        <dbReference type="ARBA" id="ARBA00022701"/>
    </source>
</evidence>
<evidence type="ECO:0000256" key="7">
    <source>
        <dbReference type="SAM" id="Coils"/>
    </source>
</evidence>
<evidence type="ECO:0000313" key="12">
    <source>
        <dbReference type="Proteomes" id="UP000314980"/>
    </source>
</evidence>
<feature type="domain" description="Hook C-terminal" evidence="9">
    <location>
        <begin position="137"/>
        <end position="636"/>
    </location>
</feature>
<dbReference type="Pfam" id="PF19047">
    <property type="entry name" value="HOOK_N"/>
    <property type="match status" value="1"/>
</dbReference>
<keyword evidence="5 7" id="KW-0175">Coiled coil</keyword>
<evidence type="ECO:0000313" key="11">
    <source>
        <dbReference type="Ensembl" id="ENSLCAP00010043776.1"/>
    </source>
</evidence>
<reference evidence="12" key="1">
    <citation type="submission" date="2015-09" db="EMBL/GenBank/DDBJ databases">
        <authorList>
            <person name="Sai Rama Sridatta P."/>
        </authorList>
    </citation>
    <scope>NUCLEOTIDE SEQUENCE [LARGE SCALE GENOMIC DNA]</scope>
</reference>
<dbReference type="GO" id="GO:0008017">
    <property type="term" value="F:microtubule binding"/>
    <property type="evidence" value="ECO:0007669"/>
    <property type="project" value="InterPro"/>
</dbReference>
<accession>A0A4W6EX91</accession>
<evidence type="ECO:0000259" key="10">
    <source>
        <dbReference type="Pfam" id="PF19047"/>
    </source>
</evidence>
<comment type="similarity">
    <text evidence="2">Belongs to the hook family.</text>
</comment>
<dbReference type="GO" id="GO:0030705">
    <property type="term" value="P:cytoskeleton-dependent intracellular transport"/>
    <property type="evidence" value="ECO:0007669"/>
    <property type="project" value="InterPro"/>
</dbReference>
<feature type="coiled-coil region" evidence="7">
    <location>
        <begin position="408"/>
        <end position="592"/>
    </location>
</feature>
<protein>
    <submittedName>
        <fullName evidence="11">Hook microtubule tethering protein 2</fullName>
    </submittedName>
</protein>
<dbReference type="GO" id="GO:0010256">
    <property type="term" value="P:endomembrane system organization"/>
    <property type="evidence" value="ECO:0007669"/>
    <property type="project" value="UniProtKB-ARBA"/>
</dbReference>
<evidence type="ECO:0000259" key="9">
    <source>
        <dbReference type="Pfam" id="PF05622"/>
    </source>
</evidence>